<organism evidence="2 3">
    <name type="scientific">Photobacterium aphoticum</name>
    <dbReference type="NCBI Taxonomy" id="754436"/>
    <lineage>
        <taxon>Bacteria</taxon>
        <taxon>Pseudomonadati</taxon>
        <taxon>Pseudomonadota</taxon>
        <taxon>Gammaproteobacteria</taxon>
        <taxon>Vibrionales</taxon>
        <taxon>Vibrionaceae</taxon>
        <taxon>Photobacterium</taxon>
    </lineage>
</organism>
<sequence>MNPMAEKLLIIRARGYLPDDTRWRGFRVDEDYCVIVTPEGRRFSPNELMDWATRADEYHALKRMYELDYVPIRTKVITPLPFRGGRRISAPMSDTVSKDTKKQYRHAQKKHDEKKRRNQAP</sequence>
<evidence type="ECO:0000313" key="3">
    <source>
        <dbReference type="Proteomes" id="UP000029227"/>
    </source>
</evidence>
<evidence type="ECO:0000313" key="2">
    <source>
        <dbReference type="EMBL" id="GAL02963.1"/>
    </source>
</evidence>
<name>A0A090QL45_9GAMM</name>
<protein>
    <submittedName>
        <fullName evidence="2">S-adenosylhomocysteine hydrolase</fullName>
    </submittedName>
</protein>
<feature type="compositionally biased region" description="Basic residues" evidence="1">
    <location>
        <begin position="103"/>
        <end position="121"/>
    </location>
</feature>
<gene>
    <name evidence="2" type="ORF">JCM19237_5856</name>
</gene>
<feature type="region of interest" description="Disordered" evidence="1">
    <location>
        <begin position="84"/>
        <end position="121"/>
    </location>
</feature>
<proteinExistence type="predicted"/>
<dbReference type="EMBL" id="BBMN01000001">
    <property type="protein sequence ID" value="GAL02963.1"/>
    <property type="molecule type" value="Genomic_DNA"/>
</dbReference>
<dbReference type="GO" id="GO:0016787">
    <property type="term" value="F:hydrolase activity"/>
    <property type="evidence" value="ECO:0007669"/>
    <property type="project" value="UniProtKB-KW"/>
</dbReference>
<evidence type="ECO:0000256" key="1">
    <source>
        <dbReference type="SAM" id="MobiDB-lite"/>
    </source>
</evidence>
<dbReference type="InterPro" id="IPR021077">
    <property type="entry name" value="Phage_phi-Lf_Orf112"/>
</dbReference>
<keyword evidence="2" id="KW-0378">Hydrolase</keyword>
<dbReference type="eggNOG" id="ENOG5031MX9">
    <property type="taxonomic scope" value="Bacteria"/>
</dbReference>
<comment type="caution">
    <text evidence="2">The sequence shown here is derived from an EMBL/GenBank/DDBJ whole genome shotgun (WGS) entry which is preliminary data.</text>
</comment>
<dbReference type="AlphaFoldDB" id="A0A090QL45"/>
<dbReference type="Pfam" id="PF12375">
    <property type="entry name" value="DUF3653"/>
    <property type="match status" value="1"/>
</dbReference>
<reference evidence="2 3" key="1">
    <citation type="journal article" date="2014" name="Genome Announc.">
        <title>Draft Genome Sequences of Two Vibrionaceae Species, Vibrio ponticus C121 and Photobacterium aphoticum C119, Isolated as Coral Reef Microbiota.</title>
        <authorList>
            <person name="Al-saari N."/>
            <person name="Meirelles P.M."/>
            <person name="Mino S."/>
            <person name="Suda W."/>
            <person name="Oshima K."/>
            <person name="Hattori M."/>
            <person name="Ohkuma M."/>
            <person name="Thompson F.L."/>
            <person name="Gomez-Gil B."/>
            <person name="Sawabe T."/>
            <person name="Sawabe T."/>
        </authorList>
    </citation>
    <scope>NUCLEOTIDE SEQUENCE [LARGE SCALE GENOMIC DNA]</scope>
    <source>
        <strain evidence="2 3">JCM 19237</strain>
    </source>
</reference>
<dbReference type="Proteomes" id="UP000029227">
    <property type="component" value="Unassembled WGS sequence"/>
</dbReference>
<accession>A0A090QL45</accession>